<name>A0A8S9QJ81_BRACR</name>
<protein>
    <submittedName>
        <fullName evidence="1">Uncharacterized protein</fullName>
    </submittedName>
</protein>
<accession>A0A8S9QJ81</accession>
<dbReference type="Proteomes" id="UP000712600">
    <property type="component" value="Unassembled WGS sequence"/>
</dbReference>
<proteinExistence type="predicted"/>
<gene>
    <name evidence="1" type="ORF">F2Q69_00023718</name>
</gene>
<dbReference type="AlphaFoldDB" id="A0A8S9QJ81"/>
<dbReference type="EMBL" id="QGKX02001290">
    <property type="protein sequence ID" value="KAF3538718.1"/>
    <property type="molecule type" value="Genomic_DNA"/>
</dbReference>
<evidence type="ECO:0000313" key="1">
    <source>
        <dbReference type="EMBL" id="KAF3538718.1"/>
    </source>
</evidence>
<comment type="caution">
    <text evidence="1">The sequence shown here is derived from an EMBL/GenBank/DDBJ whole genome shotgun (WGS) entry which is preliminary data.</text>
</comment>
<reference evidence="1" key="1">
    <citation type="submission" date="2019-12" db="EMBL/GenBank/DDBJ databases">
        <title>Genome sequencing and annotation of Brassica cretica.</title>
        <authorList>
            <person name="Studholme D.J."/>
            <person name="Sarris P."/>
        </authorList>
    </citation>
    <scope>NUCLEOTIDE SEQUENCE</scope>
    <source>
        <strain evidence="1">PFS-109/04</strain>
        <tissue evidence="1">Leaf</tissue>
    </source>
</reference>
<evidence type="ECO:0000313" key="2">
    <source>
        <dbReference type="Proteomes" id="UP000712600"/>
    </source>
</evidence>
<sequence length="116" mass="12793">MVDFSNRGALTGAGMNCYPSGVAMRADNNETDILVPEEASSSLPDNFVPRVKFRLINCFDLDLEALVQQQSVFEQLILSCEEVCSYFTHKATGTSTSLTVPVLQTSLSPRIFRLRA</sequence>
<organism evidence="1 2">
    <name type="scientific">Brassica cretica</name>
    <name type="common">Mustard</name>
    <dbReference type="NCBI Taxonomy" id="69181"/>
    <lineage>
        <taxon>Eukaryota</taxon>
        <taxon>Viridiplantae</taxon>
        <taxon>Streptophyta</taxon>
        <taxon>Embryophyta</taxon>
        <taxon>Tracheophyta</taxon>
        <taxon>Spermatophyta</taxon>
        <taxon>Magnoliopsida</taxon>
        <taxon>eudicotyledons</taxon>
        <taxon>Gunneridae</taxon>
        <taxon>Pentapetalae</taxon>
        <taxon>rosids</taxon>
        <taxon>malvids</taxon>
        <taxon>Brassicales</taxon>
        <taxon>Brassicaceae</taxon>
        <taxon>Brassiceae</taxon>
        <taxon>Brassica</taxon>
    </lineage>
</organism>